<evidence type="ECO:0008006" key="4">
    <source>
        <dbReference type="Google" id="ProtNLM"/>
    </source>
</evidence>
<name>A0AAD8YGS8_9STRA</name>
<feature type="region of interest" description="Disordered" evidence="1">
    <location>
        <begin position="83"/>
        <end position="122"/>
    </location>
</feature>
<dbReference type="GO" id="GO:0042803">
    <property type="term" value="F:protein homodimerization activity"/>
    <property type="evidence" value="ECO:0007669"/>
    <property type="project" value="InterPro"/>
</dbReference>
<feature type="compositionally biased region" description="Acidic residues" evidence="1">
    <location>
        <begin position="92"/>
        <end position="118"/>
    </location>
</feature>
<reference evidence="2" key="1">
    <citation type="submission" date="2023-06" db="EMBL/GenBank/DDBJ databases">
        <title>Survivors Of The Sea: Transcriptome response of Skeletonema marinoi to long-term dormancy.</title>
        <authorList>
            <person name="Pinder M.I.M."/>
            <person name="Kourtchenko O."/>
            <person name="Robertson E.K."/>
            <person name="Larsson T."/>
            <person name="Maumus F."/>
            <person name="Osuna-Cruz C.M."/>
            <person name="Vancaester E."/>
            <person name="Stenow R."/>
            <person name="Vandepoele K."/>
            <person name="Ploug H."/>
            <person name="Bruchert V."/>
            <person name="Godhe A."/>
            <person name="Topel M."/>
        </authorList>
    </citation>
    <scope>NUCLEOTIDE SEQUENCE</scope>
    <source>
        <strain evidence="2">R05AC</strain>
    </source>
</reference>
<dbReference type="AlphaFoldDB" id="A0AAD8YGS8"/>
<evidence type="ECO:0000313" key="3">
    <source>
        <dbReference type="Proteomes" id="UP001224775"/>
    </source>
</evidence>
<gene>
    <name evidence="2" type="ORF">QTG54_004555</name>
</gene>
<evidence type="ECO:0000256" key="1">
    <source>
        <dbReference type="SAM" id="MobiDB-lite"/>
    </source>
</evidence>
<keyword evidence="3" id="KW-1185">Reference proteome</keyword>
<accession>A0AAD8YGS8</accession>
<proteinExistence type="predicted"/>
<evidence type="ECO:0000313" key="2">
    <source>
        <dbReference type="EMBL" id="KAK1745264.1"/>
    </source>
</evidence>
<dbReference type="GO" id="GO:0006457">
    <property type="term" value="P:protein folding"/>
    <property type="evidence" value="ECO:0007669"/>
    <property type="project" value="InterPro"/>
</dbReference>
<sequence length="307" mass="32856">HQCHLSSIEINLARSIIPHIIFKRSPLQYNIMTPLPAAALALTTLIASSSAFTPAGTTNSVARRCAFTSCDILTPPSRTAITGKSFLRMSEDDNAVETEESSETSEEQDDAPTEDPEVTELKESITKLESTLKSKRSELTSLKDMADKYSQSGYARQVALVENNKRMRGANMADSKSVARASVLQSFLPALDEMDVIGAKYEGNAFAGTLQSGLTMEFQNNLQELGVSEFGVESGDDVVMGRVVAVEEQFSEEFGKGTVITSLKSGLEIQGNIVRPAECVASLGSEAAAAEEEEAAAAAEEEEAAAE</sequence>
<dbReference type="Proteomes" id="UP001224775">
    <property type="component" value="Unassembled WGS sequence"/>
</dbReference>
<dbReference type="GO" id="GO:0000774">
    <property type="term" value="F:adenyl-nucleotide exchange factor activity"/>
    <property type="evidence" value="ECO:0007669"/>
    <property type="project" value="InterPro"/>
</dbReference>
<dbReference type="Pfam" id="PF01025">
    <property type="entry name" value="GrpE"/>
    <property type="match status" value="1"/>
</dbReference>
<dbReference type="GO" id="GO:0051087">
    <property type="term" value="F:protein-folding chaperone binding"/>
    <property type="evidence" value="ECO:0007669"/>
    <property type="project" value="InterPro"/>
</dbReference>
<dbReference type="EMBL" id="JATAAI010000006">
    <property type="protein sequence ID" value="KAK1745264.1"/>
    <property type="molecule type" value="Genomic_DNA"/>
</dbReference>
<protein>
    <recommendedName>
        <fullName evidence="4">GrpE protein homolog</fullName>
    </recommendedName>
</protein>
<dbReference type="InterPro" id="IPR000740">
    <property type="entry name" value="GrpE"/>
</dbReference>
<comment type="caution">
    <text evidence="2">The sequence shown here is derived from an EMBL/GenBank/DDBJ whole genome shotgun (WGS) entry which is preliminary data.</text>
</comment>
<organism evidence="2 3">
    <name type="scientific">Skeletonema marinoi</name>
    <dbReference type="NCBI Taxonomy" id="267567"/>
    <lineage>
        <taxon>Eukaryota</taxon>
        <taxon>Sar</taxon>
        <taxon>Stramenopiles</taxon>
        <taxon>Ochrophyta</taxon>
        <taxon>Bacillariophyta</taxon>
        <taxon>Coscinodiscophyceae</taxon>
        <taxon>Thalassiosirophycidae</taxon>
        <taxon>Thalassiosirales</taxon>
        <taxon>Skeletonemataceae</taxon>
        <taxon>Skeletonema</taxon>
        <taxon>Skeletonema marinoi-dohrnii complex</taxon>
    </lineage>
</organism>
<feature type="non-terminal residue" evidence="2">
    <location>
        <position position="1"/>
    </location>
</feature>